<organism evidence="2 3">
    <name type="scientific">Microbispora triticiradicis</name>
    <dbReference type="NCBI Taxonomy" id="2200763"/>
    <lineage>
        <taxon>Bacteria</taxon>
        <taxon>Bacillati</taxon>
        <taxon>Actinomycetota</taxon>
        <taxon>Actinomycetes</taxon>
        <taxon>Streptosporangiales</taxon>
        <taxon>Streptosporangiaceae</taxon>
        <taxon>Microbispora</taxon>
    </lineage>
</organism>
<proteinExistence type="predicted"/>
<dbReference type="Proteomes" id="UP000309033">
    <property type="component" value="Unassembled WGS sequence"/>
</dbReference>
<feature type="compositionally biased region" description="Low complexity" evidence="1">
    <location>
        <begin position="382"/>
        <end position="402"/>
    </location>
</feature>
<dbReference type="AlphaFoldDB" id="A0A5R8YKN0"/>
<feature type="compositionally biased region" description="Pro residues" evidence="1">
    <location>
        <begin position="370"/>
        <end position="381"/>
    </location>
</feature>
<gene>
    <name evidence="2" type="ORF">FED44_32395</name>
</gene>
<keyword evidence="3" id="KW-1185">Reference proteome</keyword>
<evidence type="ECO:0000313" key="3">
    <source>
        <dbReference type="Proteomes" id="UP000309033"/>
    </source>
</evidence>
<name>A0A5R8YKN0_9ACTN</name>
<protein>
    <submittedName>
        <fullName evidence="2">Uncharacterized protein</fullName>
    </submittedName>
</protein>
<evidence type="ECO:0000256" key="1">
    <source>
        <dbReference type="SAM" id="MobiDB-lite"/>
    </source>
</evidence>
<evidence type="ECO:0000313" key="2">
    <source>
        <dbReference type="EMBL" id="TLP52409.1"/>
    </source>
</evidence>
<accession>A0A5R8YKN0</accession>
<dbReference type="OrthoDB" id="620680at2"/>
<reference evidence="2" key="1">
    <citation type="submission" date="2019-05" db="EMBL/GenBank/DDBJ databases">
        <title>Isolation, diversity and antifungal activity of Actinobacteria from wheat.</title>
        <authorList>
            <person name="Yu B."/>
        </authorList>
    </citation>
    <scope>NUCLEOTIDE SEQUENCE [LARGE SCALE GENOMIC DNA]</scope>
    <source>
        <strain evidence="2">NEAU-HEGS1-5</strain>
    </source>
</reference>
<dbReference type="EMBL" id="VANP01000019">
    <property type="protein sequence ID" value="TLP52409.1"/>
    <property type="molecule type" value="Genomic_DNA"/>
</dbReference>
<comment type="caution">
    <text evidence="2">The sequence shown here is derived from an EMBL/GenBank/DDBJ whole genome shotgun (WGS) entry which is preliminary data.</text>
</comment>
<sequence length="402" mass="44714">MFRQIAAGLTGDVTMYDANADRLISEPSLIIEQRLSRLWACRARASGVAAWAPILHCQFTATSKIWDHLIYAYLVENTRIHDIFRKVLLEWTRGERLPAPRNDITYNWIRTTEELFYSYGSMFLPTSVTSVLRPDENATRRNAYFRFFGIDLNHPGEDGRPYPYEKPAIANRDFIPVFELFLKEVWRAIEHSRNSTGPNPTDRAAIADLAYRLQSMLNERRGGTPTSPNLAREEFSAVAALSWLHLIVDYDSPVVRDLQVAAAATPEERLRQIGERVGIASHARSHSYFILAPRVSRLLLQIEAGDFNQPDQVAALYLPPPPAANTLRDNIMTIVDHWSQITGRNLKATPFSAAAPLTRASASAMAGPSSPHPALSPPPALAPASPSAPNGSEPAANRLVEL</sequence>
<feature type="region of interest" description="Disordered" evidence="1">
    <location>
        <begin position="362"/>
        <end position="402"/>
    </location>
</feature>